<reference evidence="1 2" key="1">
    <citation type="journal article" date="2016" name="Nat. Commun.">
        <title>Ectomycorrhizal ecology is imprinted in the genome of the dominant symbiotic fungus Cenococcum geophilum.</title>
        <authorList>
            <consortium name="DOE Joint Genome Institute"/>
            <person name="Peter M."/>
            <person name="Kohler A."/>
            <person name="Ohm R.A."/>
            <person name="Kuo A."/>
            <person name="Krutzmann J."/>
            <person name="Morin E."/>
            <person name="Arend M."/>
            <person name="Barry K.W."/>
            <person name="Binder M."/>
            <person name="Choi C."/>
            <person name="Clum A."/>
            <person name="Copeland A."/>
            <person name="Grisel N."/>
            <person name="Haridas S."/>
            <person name="Kipfer T."/>
            <person name="LaButti K."/>
            <person name="Lindquist E."/>
            <person name="Lipzen A."/>
            <person name="Maire R."/>
            <person name="Meier B."/>
            <person name="Mihaltcheva S."/>
            <person name="Molinier V."/>
            <person name="Murat C."/>
            <person name="Poggeler S."/>
            <person name="Quandt C.A."/>
            <person name="Sperisen C."/>
            <person name="Tritt A."/>
            <person name="Tisserant E."/>
            <person name="Crous P.W."/>
            <person name="Henrissat B."/>
            <person name="Nehls U."/>
            <person name="Egli S."/>
            <person name="Spatafora J.W."/>
            <person name="Grigoriev I.V."/>
            <person name="Martin F.M."/>
        </authorList>
    </citation>
    <scope>NUCLEOTIDE SEQUENCE [LARGE SCALE GENOMIC DNA]</scope>
    <source>
        <strain evidence="1 2">CBS 207.34</strain>
    </source>
</reference>
<dbReference type="Gene3D" id="1.20.1290.10">
    <property type="entry name" value="AhpD-like"/>
    <property type="match status" value="1"/>
</dbReference>
<dbReference type="EMBL" id="KV749169">
    <property type="protein sequence ID" value="OCL10767.1"/>
    <property type="molecule type" value="Genomic_DNA"/>
</dbReference>
<evidence type="ECO:0000313" key="1">
    <source>
        <dbReference type="EMBL" id="OCL10767.1"/>
    </source>
</evidence>
<dbReference type="SUPFAM" id="SSF69118">
    <property type="entry name" value="AhpD-like"/>
    <property type="match status" value="1"/>
</dbReference>
<organism evidence="1 2">
    <name type="scientific">Glonium stellatum</name>
    <dbReference type="NCBI Taxonomy" id="574774"/>
    <lineage>
        <taxon>Eukaryota</taxon>
        <taxon>Fungi</taxon>
        <taxon>Dikarya</taxon>
        <taxon>Ascomycota</taxon>
        <taxon>Pezizomycotina</taxon>
        <taxon>Dothideomycetes</taxon>
        <taxon>Pleosporomycetidae</taxon>
        <taxon>Gloniales</taxon>
        <taxon>Gloniaceae</taxon>
        <taxon>Glonium</taxon>
    </lineage>
</organism>
<gene>
    <name evidence="1" type="ORF">AOQ84DRAFT_288585</name>
</gene>
<proteinExistence type="predicted"/>
<dbReference type="Proteomes" id="UP000250140">
    <property type="component" value="Unassembled WGS sequence"/>
</dbReference>
<dbReference type="OrthoDB" id="2135488at2759"/>
<evidence type="ECO:0000313" key="2">
    <source>
        <dbReference type="Proteomes" id="UP000250140"/>
    </source>
</evidence>
<dbReference type="PANTHER" id="PTHR34846:SF9">
    <property type="entry name" value="4-CARBOXYMUCONOLACTONE DECARBOXYLASE FAMILY PROTEIN (AFU_ORTHOLOGUE AFUA_1G03690)"/>
    <property type="match status" value="1"/>
</dbReference>
<dbReference type="PANTHER" id="PTHR34846">
    <property type="entry name" value="4-CARBOXYMUCONOLACTONE DECARBOXYLASE FAMILY PROTEIN (AFU_ORTHOLOGUE AFUA_6G11590)"/>
    <property type="match status" value="1"/>
</dbReference>
<protein>
    <submittedName>
        <fullName evidence="1">4-carboxymuconolactone decarboxylase-like protein</fullName>
    </submittedName>
</protein>
<sequence>MRLPYVPNPPQFENADDQAIVERVQQRRGEAGLLELDLSLLHSPPIADGWNSFLGSIRTQTTLSTSIRETAICRVAVLNNAWFEWEHHAPLLRACPNIKEEYIQHILQAPTQLQFHEAVAAYVDEKHLAVIDYTDAMTLDVQVSDAVFGRLKQNFSDREVIEITATIAAYNCVSRFLVALDVGERNAPGRLAAH</sequence>
<keyword evidence="2" id="KW-1185">Reference proteome</keyword>
<dbReference type="AlphaFoldDB" id="A0A8E2F562"/>
<name>A0A8E2F562_9PEZI</name>
<dbReference type="InterPro" id="IPR029032">
    <property type="entry name" value="AhpD-like"/>
</dbReference>
<accession>A0A8E2F562</accession>